<accession>A0AAX4NX33</accession>
<keyword evidence="4" id="KW-1185">Reference proteome</keyword>
<feature type="transmembrane region" description="Helical" evidence="2">
    <location>
        <begin position="307"/>
        <end position="327"/>
    </location>
</feature>
<feature type="region of interest" description="Disordered" evidence="1">
    <location>
        <begin position="185"/>
        <end position="208"/>
    </location>
</feature>
<reference evidence="3 4" key="1">
    <citation type="submission" date="2024-03" db="EMBL/GenBank/DDBJ databases">
        <title>Complete genome sequence of the green alga Chloropicon roscoffensis RCC1871.</title>
        <authorList>
            <person name="Lemieux C."/>
            <person name="Pombert J.-F."/>
            <person name="Otis C."/>
            <person name="Turmel M."/>
        </authorList>
    </citation>
    <scope>NUCLEOTIDE SEQUENCE [LARGE SCALE GENOMIC DNA]</scope>
    <source>
        <strain evidence="3 4">RCC1871</strain>
    </source>
</reference>
<name>A0AAX4NX33_9CHLO</name>
<dbReference type="Pfam" id="PF11833">
    <property type="entry name" value="CPP1-like"/>
    <property type="match status" value="1"/>
</dbReference>
<sequence>MTTTTTTTTRLARARGGLVACRRARPAVSRRGGRLPPRCPEDDQRRVDQALHSRRRDWLVTTVCNAEAGVSSSSGGDFQDFIPQASPQEEHENEVVPSSGDSQAEYEDELPDVNKVFPRLREKDPHKLLGIGSEASYEEVQEARAFLVEEYKGNKASVEAIEIAHDKIITGSFKHRRQEGIQLVSKGKGGKQVLPPSSAEEDEPEGPLGRFLDTRVARKTLLKIAGVFLSVIVWTVATALDSEPTAQVTVGLMATTFFVQQKRQKKADKEENVFWGSVGTAIVATAAGWILGNIFPVVLPVLPENVSVQAVCTLFALVAQWFASAYVK</sequence>
<organism evidence="3 4">
    <name type="scientific">Chloropicon roscoffensis</name>
    <dbReference type="NCBI Taxonomy" id="1461544"/>
    <lineage>
        <taxon>Eukaryota</taxon>
        <taxon>Viridiplantae</taxon>
        <taxon>Chlorophyta</taxon>
        <taxon>Chloropicophyceae</taxon>
        <taxon>Chloropicales</taxon>
        <taxon>Chloropicaceae</taxon>
        <taxon>Chloropicon</taxon>
    </lineage>
</organism>
<dbReference type="EMBL" id="CP151501">
    <property type="protein sequence ID" value="WZN58529.1"/>
    <property type="molecule type" value="Genomic_DNA"/>
</dbReference>
<protein>
    <submittedName>
        <fullName evidence="3">Protein CHAPERONE-LIKE PROTEIN OF POR1</fullName>
    </submittedName>
</protein>
<dbReference type="GO" id="GO:0031969">
    <property type="term" value="C:chloroplast membrane"/>
    <property type="evidence" value="ECO:0007669"/>
    <property type="project" value="TreeGrafter"/>
</dbReference>
<dbReference type="AlphaFoldDB" id="A0AAX4NX33"/>
<evidence type="ECO:0000256" key="1">
    <source>
        <dbReference type="SAM" id="MobiDB-lite"/>
    </source>
</evidence>
<feature type="region of interest" description="Disordered" evidence="1">
    <location>
        <begin position="69"/>
        <end position="108"/>
    </location>
</feature>
<gene>
    <name evidence="3" type="ORF">HKI87_01g00520</name>
</gene>
<keyword evidence="2" id="KW-0812">Transmembrane</keyword>
<dbReference type="Proteomes" id="UP001472866">
    <property type="component" value="Chromosome 01"/>
</dbReference>
<evidence type="ECO:0000256" key="2">
    <source>
        <dbReference type="SAM" id="Phobius"/>
    </source>
</evidence>
<evidence type="ECO:0000313" key="4">
    <source>
        <dbReference type="Proteomes" id="UP001472866"/>
    </source>
</evidence>
<keyword evidence="2" id="KW-1133">Transmembrane helix</keyword>
<dbReference type="InterPro" id="IPR021788">
    <property type="entry name" value="CPP1-like"/>
</dbReference>
<feature type="transmembrane region" description="Helical" evidence="2">
    <location>
        <begin position="273"/>
        <end position="295"/>
    </location>
</feature>
<evidence type="ECO:0000313" key="3">
    <source>
        <dbReference type="EMBL" id="WZN58529.1"/>
    </source>
</evidence>
<feature type="transmembrane region" description="Helical" evidence="2">
    <location>
        <begin position="220"/>
        <end position="239"/>
    </location>
</feature>
<dbReference type="PANTHER" id="PTHR33372">
    <property type="match status" value="1"/>
</dbReference>
<keyword evidence="2" id="KW-0472">Membrane</keyword>
<feature type="transmembrane region" description="Helical" evidence="2">
    <location>
        <begin position="245"/>
        <end position="261"/>
    </location>
</feature>
<dbReference type="PANTHER" id="PTHR33372:SF2">
    <property type="entry name" value="PROTEIN CHAPERONE-LIKE PROTEIN OF POR1, CHLOROPLASTIC"/>
    <property type="match status" value="1"/>
</dbReference>
<proteinExistence type="predicted"/>